<organism evidence="3">
    <name type="scientific">Coralloluteibacterium stylophorae</name>
    <dbReference type="NCBI Taxonomy" id="1776034"/>
    <lineage>
        <taxon>Bacteria</taxon>
        <taxon>Pseudomonadati</taxon>
        <taxon>Pseudomonadota</taxon>
        <taxon>Gammaproteobacteria</taxon>
        <taxon>Lysobacterales</taxon>
        <taxon>Lysobacteraceae</taxon>
        <taxon>Coralloluteibacterium</taxon>
    </lineage>
</organism>
<name>A0A8J8AWB4_9GAMM</name>
<keyword evidence="1" id="KW-0812">Transmembrane</keyword>
<feature type="transmembrane region" description="Helical" evidence="1">
    <location>
        <begin position="229"/>
        <end position="252"/>
    </location>
</feature>
<keyword evidence="1" id="KW-0472">Membrane</keyword>
<feature type="transmembrane region" description="Helical" evidence="1">
    <location>
        <begin position="52"/>
        <end position="73"/>
    </location>
</feature>
<evidence type="ECO:0000313" key="4">
    <source>
        <dbReference type="EMBL" id="MBS7456944.1"/>
    </source>
</evidence>
<accession>A0A8J8AWB4</accession>
<feature type="transmembrane region" description="Helical" evidence="1">
    <location>
        <begin position="135"/>
        <end position="161"/>
    </location>
</feature>
<reference evidence="3" key="2">
    <citation type="submission" date="2021-04" db="EMBL/GenBank/DDBJ databases">
        <authorList>
            <person name="Karlyshev A.V."/>
        </authorList>
    </citation>
    <scope>NUCLEOTIDE SEQUENCE</scope>
    <source>
        <strain evidence="3">LMG 29479</strain>
    </source>
</reference>
<comment type="caution">
    <text evidence="3">The sequence shown here is derived from an EMBL/GenBank/DDBJ whole genome shotgun (WGS) entry which is preliminary data.</text>
</comment>
<keyword evidence="1" id="KW-1133">Transmembrane helix</keyword>
<dbReference type="RefSeq" id="WP_211925332.1">
    <property type="nucleotide sequence ID" value="NZ_JAGQFT020000004.1"/>
</dbReference>
<dbReference type="EMBL" id="JAGQFT020000004">
    <property type="protein sequence ID" value="MBS7456944.1"/>
    <property type="molecule type" value="Genomic_DNA"/>
</dbReference>
<evidence type="ECO:0000259" key="2">
    <source>
        <dbReference type="Pfam" id="PF06724"/>
    </source>
</evidence>
<evidence type="ECO:0000313" key="3">
    <source>
        <dbReference type="EMBL" id="MBR0561366.1"/>
    </source>
</evidence>
<gene>
    <name evidence="4" type="ORF">KB893_007330</name>
    <name evidence="3" type="ORF">KB893_02350</name>
</gene>
<evidence type="ECO:0000256" key="1">
    <source>
        <dbReference type="SAM" id="Phobius"/>
    </source>
</evidence>
<dbReference type="InterPro" id="IPR009597">
    <property type="entry name" value="DUF1206"/>
</dbReference>
<protein>
    <submittedName>
        <fullName evidence="3">DUF1206 domain-containing protein</fullName>
    </submittedName>
</protein>
<feature type="transmembrane region" description="Helical" evidence="1">
    <location>
        <begin position="20"/>
        <end position="40"/>
    </location>
</feature>
<dbReference type="Proteomes" id="UP000675747">
    <property type="component" value="Unassembled WGS sequence"/>
</dbReference>
<feature type="transmembrane region" description="Helical" evidence="1">
    <location>
        <begin position="190"/>
        <end position="209"/>
    </location>
</feature>
<dbReference type="AlphaFoldDB" id="A0A8J8AWB4"/>
<proteinExistence type="predicted"/>
<feature type="transmembrane region" description="Helical" evidence="1">
    <location>
        <begin position="94"/>
        <end position="115"/>
    </location>
</feature>
<reference evidence="4 5" key="1">
    <citation type="journal article" date="2021" name="Microbiol. Resour. Announc.">
        <title>Draft Genome Sequence of Coralloluteibacterium stylophorae LMG 29479T.</title>
        <authorList>
            <person name="Karlyshev A.V."/>
            <person name="Kudryashova E.B."/>
            <person name="Ariskina E.V."/>
            <person name="Conroy A.P."/>
            <person name="Abidueva E.Y."/>
        </authorList>
    </citation>
    <scope>NUCLEOTIDE SEQUENCE [LARGE SCALE GENOMIC DNA]</scope>
    <source>
        <strain evidence="4 5">LMG 29479</strain>
    </source>
</reference>
<feature type="domain" description="DUF1206" evidence="2">
    <location>
        <begin position="17"/>
        <end position="82"/>
    </location>
</feature>
<keyword evidence="5" id="KW-1185">Reference proteome</keyword>
<dbReference type="EMBL" id="JAGQFT010000008">
    <property type="protein sequence ID" value="MBR0561366.1"/>
    <property type="molecule type" value="Genomic_DNA"/>
</dbReference>
<evidence type="ECO:0000313" key="5">
    <source>
        <dbReference type="Proteomes" id="UP000675747"/>
    </source>
</evidence>
<dbReference type="Pfam" id="PF06724">
    <property type="entry name" value="DUF1206"/>
    <property type="match status" value="2"/>
</dbReference>
<feature type="domain" description="DUF1206" evidence="2">
    <location>
        <begin position="188"/>
        <end position="260"/>
    </location>
</feature>
<sequence length="271" mass="28040">MNRKDMERCFRPVARTGYAARGVVYVVIGFFAALAAIGSGRTMDTRDALQELLSSGFGSAVAVALVAGLAAYAAWRFVQSVFDTDAHGTGAKGLAVRGGLLASGITYSGLALYTFSLWRGAASSSGGGGAVASALAGFIGATATSAVLACVFAGVAIAHFVKAWKEGYARHLQASARAMRAIHPISKIGLTARGLTFLVIAVLFGYRALGERHDRGGQSVGLGDALDFIVGLPAGQWLLGAMGVGLICFAAYSLTEAWFRRINVEDARAPA</sequence>